<feature type="compositionally biased region" description="Basic and acidic residues" evidence="6">
    <location>
        <begin position="428"/>
        <end position="453"/>
    </location>
</feature>
<dbReference type="Gene3D" id="3.40.50.300">
    <property type="entry name" value="P-loop containing nucleotide triphosphate hydrolases"/>
    <property type="match status" value="2"/>
</dbReference>
<evidence type="ECO:0000256" key="3">
    <source>
        <dbReference type="ARBA" id="ARBA00022806"/>
    </source>
</evidence>
<dbReference type="InterPro" id="IPR027417">
    <property type="entry name" value="P-loop_NTPase"/>
</dbReference>
<accession>A0A7G9GME1</accession>
<dbReference type="GO" id="GO:0003676">
    <property type="term" value="F:nucleic acid binding"/>
    <property type="evidence" value="ECO:0007669"/>
    <property type="project" value="InterPro"/>
</dbReference>
<dbReference type="SUPFAM" id="SSF52540">
    <property type="entry name" value="P-loop containing nucleoside triphosphate hydrolases"/>
    <property type="match status" value="1"/>
</dbReference>
<dbReference type="SMART" id="SM00487">
    <property type="entry name" value="DEXDc"/>
    <property type="match status" value="1"/>
</dbReference>
<dbReference type="PANTHER" id="PTHR47959:SF1">
    <property type="entry name" value="ATP-DEPENDENT RNA HELICASE DBPA"/>
    <property type="match status" value="1"/>
</dbReference>
<dbReference type="Pfam" id="PF00270">
    <property type="entry name" value="DEAD"/>
    <property type="match status" value="1"/>
</dbReference>
<protein>
    <submittedName>
        <fullName evidence="9">DEAD/DEAH box helicase</fullName>
    </submittedName>
</protein>
<evidence type="ECO:0000256" key="4">
    <source>
        <dbReference type="ARBA" id="ARBA00022840"/>
    </source>
</evidence>
<dbReference type="PROSITE" id="PS51194">
    <property type="entry name" value="HELICASE_CTER"/>
    <property type="match status" value="1"/>
</dbReference>
<dbReference type="PROSITE" id="PS51192">
    <property type="entry name" value="HELICASE_ATP_BIND_1"/>
    <property type="match status" value="1"/>
</dbReference>
<keyword evidence="10" id="KW-1185">Reference proteome</keyword>
<dbReference type="AlphaFoldDB" id="A0A7G9GME1"/>
<organism evidence="9 10">
    <name type="scientific">[Eubacterium] hominis</name>
    <dbReference type="NCBI Taxonomy" id="2764325"/>
    <lineage>
        <taxon>Bacteria</taxon>
        <taxon>Bacillati</taxon>
        <taxon>Bacillota</taxon>
        <taxon>Erysipelotrichia</taxon>
        <taxon>Erysipelotrichales</taxon>
        <taxon>Erysipelotrichaceae</taxon>
        <taxon>Amedibacillus</taxon>
    </lineage>
</organism>
<gene>
    <name evidence="9" type="ORF">H9Q80_17285</name>
</gene>
<proteinExistence type="inferred from homology"/>
<dbReference type="InterPro" id="IPR014001">
    <property type="entry name" value="Helicase_ATP-bd"/>
</dbReference>
<name>A0A7G9GME1_9FIRM</name>
<dbReference type="RefSeq" id="WP_117454739.1">
    <property type="nucleotide sequence ID" value="NZ_CP060636.1"/>
</dbReference>
<dbReference type="GO" id="GO:0003724">
    <property type="term" value="F:RNA helicase activity"/>
    <property type="evidence" value="ECO:0007669"/>
    <property type="project" value="TreeGrafter"/>
</dbReference>
<evidence type="ECO:0000313" key="10">
    <source>
        <dbReference type="Proteomes" id="UP000515856"/>
    </source>
</evidence>
<dbReference type="CDD" id="cd18787">
    <property type="entry name" value="SF2_C_DEAD"/>
    <property type="match status" value="1"/>
</dbReference>
<feature type="domain" description="Helicase C-terminal" evidence="8">
    <location>
        <begin position="227"/>
        <end position="384"/>
    </location>
</feature>
<dbReference type="GO" id="GO:0005524">
    <property type="term" value="F:ATP binding"/>
    <property type="evidence" value="ECO:0007669"/>
    <property type="project" value="UniProtKB-KW"/>
</dbReference>
<evidence type="ECO:0000313" key="9">
    <source>
        <dbReference type="EMBL" id="QNM11973.1"/>
    </source>
</evidence>
<dbReference type="Pfam" id="PF00271">
    <property type="entry name" value="Helicase_C"/>
    <property type="match status" value="1"/>
</dbReference>
<reference evidence="9 10" key="1">
    <citation type="submission" date="2020-08" db="EMBL/GenBank/DDBJ databases">
        <authorList>
            <person name="Liu C."/>
            <person name="Sun Q."/>
        </authorList>
    </citation>
    <scope>NUCLEOTIDE SEQUENCE [LARGE SCALE GENOMIC DNA]</scope>
    <source>
        <strain evidence="9 10">NSJ-61</strain>
    </source>
</reference>
<evidence type="ECO:0000256" key="6">
    <source>
        <dbReference type="SAM" id="MobiDB-lite"/>
    </source>
</evidence>
<evidence type="ECO:0000259" key="7">
    <source>
        <dbReference type="PROSITE" id="PS51192"/>
    </source>
</evidence>
<dbReference type="GO" id="GO:0016787">
    <property type="term" value="F:hydrolase activity"/>
    <property type="evidence" value="ECO:0007669"/>
    <property type="project" value="UniProtKB-KW"/>
</dbReference>
<dbReference type="InterPro" id="IPR011545">
    <property type="entry name" value="DEAD/DEAH_box_helicase_dom"/>
</dbReference>
<feature type="domain" description="Helicase ATP-binding" evidence="7">
    <location>
        <begin position="32"/>
        <end position="204"/>
    </location>
</feature>
<dbReference type="InterPro" id="IPR044742">
    <property type="entry name" value="DEAD/DEAH_RhlB"/>
</dbReference>
<dbReference type="KEGG" id="ehn:H9Q80_17285"/>
<comment type="similarity">
    <text evidence="5">Belongs to the DEAD box helicase family.</text>
</comment>
<dbReference type="SMART" id="SM00490">
    <property type="entry name" value="HELICc"/>
    <property type="match status" value="1"/>
</dbReference>
<keyword evidence="4" id="KW-0067">ATP-binding</keyword>
<dbReference type="InterPro" id="IPR001650">
    <property type="entry name" value="Helicase_C-like"/>
</dbReference>
<evidence type="ECO:0000256" key="5">
    <source>
        <dbReference type="ARBA" id="ARBA00038437"/>
    </source>
</evidence>
<dbReference type="GO" id="GO:0005829">
    <property type="term" value="C:cytosol"/>
    <property type="evidence" value="ECO:0007669"/>
    <property type="project" value="TreeGrafter"/>
</dbReference>
<evidence type="ECO:0000256" key="1">
    <source>
        <dbReference type="ARBA" id="ARBA00022741"/>
    </source>
</evidence>
<evidence type="ECO:0000256" key="2">
    <source>
        <dbReference type="ARBA" id="ARBA00022801"/>
    </source>
</evidence>
<dbReference type="Proteomes" id="UP000515856">
    <property type="component" value="Chromosome"/>
</dbReference>
<dbReference type="InterPro" id="IPR050079">
    <property type="entry name" value="DEAD_box_RNA_helicase"/>
</dbReference>
<dbReference type="PANTHER" id="PTHR47959">
    <property type="entry name" value="ATP-DEPENDENT RNA HELICASE RHLE-RELATED"/>
    <property type="match status" value="1"/>
</dbReference>
<sequence length="453" mass="52054">MSYRDYMFKETTKKFLELEGFLEPTPIQKEILPLACKGKDVIGISATGSGKTHAFLIPVMERVDTSIDRIQAVITAPTRELALQLYTRTKNMQEADPTLRIKLITGGMEKSRMNESLKVQPHVVIGTPGRIKDLFLNEKTLRVESADMLIVDEADMTLEFGFLEDIDAMAGRMKKNLQMMSFSATMPNALKIFLKKYMTQPAMVHIEDAKQFHPQIEHVLVPCTPLNYEQKLMEILPTFTPYVCLIFANTREQAANVASLMRDAGYPLIELHGDLTSRERTKAMKELENIQKPYVVATDIAARGIDIDGISHVISLGFPKELDYYIHRSGRTGRAGKKGICYALYQKQDDQMIRALEKRGIHFEHRSLKNGNWNTLEPLHKKKVKKDDPLEKEISKIVAKKKKKVKPGYKVKRKQEVEKLKRKAKRSIIQEDIQRQKKERAKSKQLERRRNEE</sequence>
<keyword evidence="3 9" id="KW-0347">Helicase</keyword>
<dbReference type="CDD" id="cd00268">
    <property type="entry name" value="DEADc"/>
    <property type="match status" value="1"/>
</dbReference>
<dbReference type="EMBL" id="CP060636">
    <property type="protein sequence ID" value="QNM11973.1"/>
    <property type="molecule type" value="Genomic_DNA"/>
</dbReference>
<keyword evidence="1" id="KW-0547">Nucleotide-binding</keyword>
<feature type="region of interest" description="Disordered" evidence="6">
    <location>
        <begin position="405"/>
        <end position="453"/>
    </location>
</feature>
<evidence type="ECO:0000259" key="8">
    <source>
        <dbReference type="PROSITE" id="PS51194"/>
    </source>
</evidence>
<keyword evidence="2" id="KW-0378">Hydrolase</keyword>